<dbReference type="InterPro" id="IPR024088">
    <property type="entry name" value="Tyr-tRNA-ligase_bac-type"/>
</dbReference>
<feature type="domain" description="RNA-binding S4" evidence="10">
    <location>
        <begin position="333"/>
        <end position="391"/>
    </location>
</feature>
<dbReference type="GO" id="GO:0005524">
    <property type="term" value="F:ATP binding"/>
    <property type="evidence" value="ECO:0007669"/>
    <property type="project" value="UniProtKB-UniRule"/>
</dbReference>
<gene>
    <name evidence="8 11" type="primary">tyrS</name>
    <name evidence="11" type="ORF">NHE_0334</name>
</gene>
<evidence type="ECO:0000256" key="1">
    <source>
        <dbReference type="ARBA" id="ARBA00022598"/>
    </source>
</evidence>
<keyword evidence="8" id="KW-0963">Cytoplasm</keyword>
<dbReference type="Pfam" id="PF22421">
    <property type="entry name" value="SYY_C-terminal"/>
    <property type="match status" value="1"/>
</dbReference>
<proteinExistence type="inferred from homology"/>
<evidence type="ECO:0000256" key="5">
    <source>
        <dbReference type="ARBA" id="ARBA00022917"/>
    </source>
</evidence>
<dbReference type="Gene3D" id="3.10.290.10">
    <property type="entry name" value="RNA-binding S4 domain"/>
    <property type="match status" value="1"/>
</dbReference>
<organism evidence="11 12">
    <name type="scientific">Neorickettsia helminthoeca str. Oregon</name>
    <dbReference type="NCBI Taxonomy" id="1286528"/>
    <lineage>
        <taxon>Bacteria</taxon>
        <taxon>Pseudomonadati</taxon>
        <taxon>Pseudomonadota</taxon>
        <taxon>Alphaproteobacteria</taxon>
        <taxon>Rickettsiales</taxon>
        <taxon>Anaplasmataceae</taxon>
        <taxon>Neorickettsia</taxon>
    </lineage>
</organism>
<evidence type="ECO:0000313" key="12">
    <source>
        <dbReference type="Proteomes" id="UP000023755"/>
    </source>
</evidence>
<evidence type="ECO:0000256" key="2">
    <source>
        <dbReference type="ARBA" id="ARBA00022741"/>
    </source>
</evidence>
<feature type="short sequence motif" description="'HIGH' region" evidence="8">
    <location>
        <begin position="38"/>
        <end position="47"/>
    </location>
</feature>
<evidence type="ECO:0000256" key="4">
    <source>
        <dbReference type="ARBA" id="ARBA00022884"/>
    </source>
</evidence>
<dbReference type="AlphaFoldDB" id="X5H3Y8"/>
<dbReference type="GO" id="GO:0005829">
    <property type="term" value="C:cytosol"/>
    <property type="evidence" value="ECO:0007669"/>
    <property type="project" value="TreeGrafter"/>
</dbReference>
<dbReference type="FunFam" id="1.10.240.10:FF:000001">
    <property type="entry name" value="Tyrosine--tRNA ligase"/>
    <property type="match status" value="1"/>
</dbReference>
<evidence type="ECO:0000259" key="10">
    <source>
        <dbReference type="SMART" id="SM00363"/>
    </source>
</evidence>
<keyword evidence="6 8" id="KW-0030">Aminoacyl-tRNA synthetase</keyword>
<dbReference type="STRING" id="1286528.NHE_0334"/>
<comment type="similarity">
    <text evidence="8">Belongs to the class-I aminoacyl-tRNA synthetase family. TyrS type 1 subfamily.</text>
</comment>
<dbReference type="InterPro" id="IPR054608">
    <property type="entry name" value="SYY-like_C"/>
</dbReference>
<evidence type="ECO:0000256" key="7">
    <source>
        <dbReference type="ARBA" id="ARBA00048248"/>
    </source>
</evidence>
<dbReference type="OrthoDB" id="9804243at2"/>
<dbReference type="SUPFAM" id="SSF55174">
    <property type="entry name" value="Alpha-L RNA-binding motif"/>
    <property type="match status" value="1"/>
</dbReference>
<keyword evidence="3 8" id="KW-0067">ATP-binding</keyword>
<dbReference type="PANTHER" id="PTHR11766">
    <property type="entry name" value="TYROSYL-TRNA SYNTHETASE"/>
    <property type="match status" value="1"/>
</dbReference>
<dbReference type="InterPro" id="IPR002305">
    <property type="entry name" value="aa-tRNA-synth_Ic"/>
</dbReference>
<dbReference type="EMBL" id="CP007481">
    <property type="protein sequence ID" value="AHX11286.1"/>
    <property type="molecule type" value="Genomic_DNA"/>
</dbReference>
<dbReference type="Pfam" id="PF00579">
    <property type="entry name" value="tRNA-synt_1b"/>
    <property type="match status" value="1"/>
</dbReference>
<dbReference type="Gene3D" id="1.10.240.10">
    <property type="entry name" value="Tyrosyl-Transfer RNA Synthetase"/>
    <property type="match status" value="1"/>
</dbReference>
<dbReference type="KEGG" id="nhm:NHE_0334"/>
<dbReference type="PANTHER" id="PTHR11766:SF0">
    <property type="entry name" value="TYROSINE--TRNA LIGASE, MITOCHONDRIAL"/>
    <property type="match status" value="1"/>
</dbReference>
<keyword evidence="2 8" id="KW-0547">Nucleotide-binding</keyword>
<feature type="binding site" evidence="8">
    <location>
        <position position="168"/>
    </location>
    <ligand>
        <name>L-tyrosine</name>
        <dbReference type="ChEBI" id="CHEBI:58315"/>
    </ligand>
</feature>
<evidence type="ECO:0000256" key="6">
    <source>
        <dbReference type="ARBA" id="ARBA00023146"/>
    </source>
</evidence>
<comment type="function">
    <text evidence="8">Catalyzes the attachment of tyrosine to tRNA(Tyr) in a two-step reaction: tyrosine is first activated by ATP to form Tyr-AMP and then transferred to the acceptor end of tRNA(Tyr).</text>
</comment>
<dbReference type="Proteomes" id="UP000023755">
    <property type="component" value="Chromosome"/>
</dbReference>
<dbReference type="GO" id="GO:0006437">
    <property type="term" value="P:tyrosyl-tRNA aminoacylation"/>
    <property type="evidence" value="ECO:0007669"/>
    <property type="project" value="UniProtKB-UniRule"/>
</dbReference>
<keyword evidence="5 8" id="KW-0648">Protein biosynthesis</keyword>
<sequence length="391" mass="44302">MLAEISERGYFHQCTDEETLSKLVTSGGKLVFYLGFDCTSSSIHLGHLVPLMLLRLIKRYGHDVIILLGGGTTLIGDPSGKDKARQMLSKEEIQKNTESIGKIIKCLVGEVRFVNNAEWLENLSYIDFLREIGRYFSINRMLTFDSVKSRLERESHLSFLEFNYMILQAYDFVELNRLYGCNVQIGGSDQWGNIVNGVELSKKLKGSQLFGLTVPLIMTASGKKMGKTEAGAVWLDADLYSPHDYWQYFRNTEDADVRKFLYLFTELSKKEVEELSKLEGSELNEAKKILATEATKICHGADTAKKVSESLIKAFEKHDFSQLPEVYTEKDPSIIEILIQIEAASSRSQAKQLIKSGAVRIDNQKISELEYVLPQQCTISVGKRRLRILQK</sequence>
<dbReference type="InterPro" id="IPR002307">
    <property type="entry name" value="Tyr-tRNA-ligase"/>
</dbReference>
<evidence type="ECO:0000313" key="11">
    <source>
        <dbReference type="EMBL" id="AHX11286.1"/>
    </source>
</evidence>
<feature type="binding site" evidence="8">
    <location>
        <position position="33"/>
    </location>
    <ligand>
        <name>L-tyrosine</name>
        <dbReference type="ChEBI" id="CHEBI:58315"/>
    </ligand>
</feature>
<dbReference type="GO" id="GO:0003723">
    <property type="term" value="F:RNA binding"/>
    <property type="evidence" value="ECO:0007669"/>
    <property type="project" value="UniProtKB-KW"/>
</dbReference>
<comment type="subcellular location">
    <subcellularLocation>
        <location evidence="8">Cytoplasm</location>
    </subcellularLocation>
</comment>
<keyword evidence="1 8" id="KW-0436">Ligase</keyword>
<dbReference type="InterPro" id="IPR036986">
    <property type="entry name" value="S4_RNA-bd_sf"/>
</dbReference>
<dbReference type="CDD" id="cd00805">
    <property type="entry name" value="TyrRS_core"/>
    <property type="match status" value="1"/>
</dbReference>
<name>X5H3Y8_9RICK</name>
<dbReference type="HOGENOM" id="CLU_024003_0_3_5"/>
<dbReference type="NCBIfam" id="TIGR00234">
    <property type="entry name" value="tyrS"/>
    <property type="match status" value="1"/>
</dbReference>
<accession>X5H3Y8</accession>
<dbReference type="PROSITE" id="PS50889">
    <property type="entry name" value="S4"/>
    <property type="match status" value="1"/>
</dbReference>
<evidence type="ECO:0000256" key="3">
    <source>
        <dbReference type="ARBA" id="ARBA00022840"/>
    </source>
</evidence>
<protein>
    <recommendedName>
        <fullName evidence="8">Tyrosine--tRNA ligase</fullName>
        <ecNumber evidence="8">6.1.1.1</ecNumber>
    </recommendedName>
    <alternativeName>
        <fullName evidence="8">Tyrosyl-tRNA synthetase</fullName>
        <shortName evidence="8">TyrRS</shortName>
    </alternativeName>
</protein>
<keyword evidence="12" id="KW-1185">Reference proteome</keyword>
<keyword evidence="4 9" id="KW-0694">RNA-binding</keyword>
<comment type="catalytic activity">
    <reaction evidence="7 8">
        <text>tRNA(Tyr) + L-tyrosine + ATP = L-tyrosyl-tRNA(Tyr) + AMP + diphosphate + H(+)</text>
        <dbReference type="Rhea" id="RHEA:10220"/>
        <dbReference type="Rhea" id="RHEA-COMP:9706"/>
        <dbReference type="Rhea" id="RHEA-COMP:9707"/>
        <dbReference type="ChEBI" id="CHEBI:15378"/>
        <dbReference type="ChEBI" id="CHEBI:30616"/>
        <dbReference type="ChEBI" id="CHEBI:33019"/>
        <dbReference type="ChEBI" id="CHEBI:58315"/>
        <dbReference type="ChEBI" id="CHEBI:78442"/>
        <dbReference type="ChEBI" id="CHEBI:78536"/>
        <dbReference type="ChEBI" id="CHEBI:456215"/>
        <dbReference type="EC" id="6.1.1.1"/>
    </reaction>
</comment>
<dbReference type="GO" id="GO:0004831">
    <property type="term" value="F:tyrosine-tRNA ligase activity"/>
    <property type="evidence" value="ECO:0007669"/>
    <property type="project" value="UniProtKB-UniRule"/>
</dbReference>
<dbReference type="InterPro" id="IPR024107">
    <property type="entry name" value="Tyr-tRNA-ligase_bac_1"/>
</dbReference>
<comment type="subunit">
    <text evidence="8">Homodimer.</text>
</comment>
<evidence type="ECO:0000256" key="9">
    <source>
        <dbReference type="PROSITE-ProRule" id="PRU00182"/>
    </source>
</evidence>
<dbReference type="SMART" id="SM00363">
    <property type="entry name" value="S4"/>
    <property type="match status" value="1"/>
</dbReference>
<feature type="binding site" evidence="8">
    <location>
        <position position="164"/>
    </location>
    <ligand>
        <name>L-tyrosine</name>
        <dbReference type="ChEBI" id="CHEBI:58315"/>
    </ligand>
</feature>
<evidence type="ECO:0000256" key="8">
    <source>
        <dbReference type="HAMAP-Rule" id="MF_02006"/>
    </source>
</evidence>
<dbReference type="PRINTS" id="PR01040">
    <property type="entry name" value="TRNASYNTHTYR"/>
</dbReference>
<dbReference type="Gene3D" id="3.40.50.620">
    <property type="entry name" value="HUPs"/>
    <property type="match status" value="1"/>
</dbReference>
<dbReference type="InterPro" id="IPR014729">
    <property type="entry name" value="Rossmann-like_a/b/a_fold"/>
</dbReference>
<dbReference type="InterPro" id="IPR002942">
    <property type="entry name" value="S4_RNA-bd"/>
</dbReference>
<feature type="binding site" evidence="8">
    <location>
        <position position="227"/>
    </location>
    <ligand>
        <name>ATP</name>
        <dbReference type="ChEBI" id="CHEBI:30616"/>
    </ligand>
</feature>
<dbReference type="CDD" id="cd00165">
    <property type="entry name" value="S4"/>
    <property type="match status" value="1"/>
</dbReference>
<dbReference type="SUPFAM" id="SSF52374">
    <property type="entry name" value="Nucleotidylyl transferase"/>
    <property type="match status" value="1"/>
</dbReference>
<dbReference type="HAMAP" id="MF_02006">
    <property type="entry name" value="Tyr_tRNA_synth_type1"/>
    <property type="match status" value="1"/>
</dbReference>
<reference evidence="11 12" key="1">
    <citation type="submission" date="2014-03" db="EMBL/GenBank/DDBJ databases">
        <title>Sequencing and Comparison of Genomes and Transcriptome Profiles of Human Ehrlichiosis Agents.</title>
        <authorList>
            <person name="Lin M."/>
            <person name="Daugherty S.C."/>
            <person name="Nagaraj S."/>
            <person name="Cheng Z."/>
            <person name="Xiong Q."/>
            <person name="Lin F.-Y."/>
            <person name="Sengamalay N."/>
            <person name="Ott S."/>
            <person name="Godinez A."/>
            <person name="Tallon L.J."/>
            <person name="Sadzewicz L."/>
            <person name="Fraser C.M."/>
            <person name="Dunning Hotopp J.C."/>
            <person name="Rikihisa Y."/>
        </authorList>
    </citation>
    <scope>NUCLEOTIDE SEQUENCE [LARGE SCALE GENOMIC DNA]</scope>
    <source>
        <strain evidence="11 12">Oregon</strain>
    </source>
</reference>
<dbReference type="EC" id="6.1.1.1" evidence="8"/>
<feature type="short sequence motif" description="'KMSKS' region" evidence="8">
    <location>
        <begin position="224"/>
        <end position="228"/>
    </location>
</feature>